<keyword evidence="3" id="KW-1185">Reference proteome</keyword>
<feature type="compositionally biased region" description="Basic and acidic residues" evidence="1">
    <location>
        <begin position="78"/>
        <end position="88"/>
    </location>
</feature>
<proteinExistence type="predicted"/>
<organism evidence="2 3">
    <name type="scientific">Bos mutus</name>
    <name type="common">wild yak</name>
    <dbReference type="NCBI Taxonomy" id="72004"/>
    <lineage>
        <taxon>Eukaryota</taxon>
        <taxon>Metazoa</taxon>
        <taxon>Chordata</taxon>
        <taxon>Craniata</taxon>
        <taxon>Vertebrata</taxon>
        <taxon>Euteleostomi</taxon>
        <taxon>Mammalia</taxon>
        <taxon>Eutheria</taxon>
        <taxon>Laurasiatheria</taxon>
        <taxon>Artiodactyla</taxon>
        <taxon>Ruminantia</taxon>
        <taxon>Pecora</taxon>
        <taxon>Bovidae</taxon>
        <taxon>Bovinae</taxon>
        <taxon>Bos</taxon>
    </lineage>
</organism>
<name>A0A6B0RC12_9CETA</name>
<sequence length="148" mass="16564">MQDENRSERQQLGKDKERSKIKESDNKSPWGSKPAHSLSPTYAFVSVFKNESAGSHPSQHSSQSEFFSLILKITPDFQKDPYLKRKEEETDEQTEGLHQDGGPAKPQPAQLWKELCSRRARGPLSNGQAQLVQHSASLSSDVRATSLT</sequence>
<dbReference type="EMBL" id="VBQZ03000038">
    <property type="protein sequence ID" value="MXQ87500.1"/>
    <property type="molecule type" value="Genomic_DNA"/>
</dbReference>
<evidence type="ECO:0000256" key="1">
    <source>
        <dbReference type="SAM" id="MobiDB-lite"/>
    </source>
</evidence>
<feature type="compositionally biased region" description="Basic and acidic residues" evidence="1">
    <location>
        <begin position="1"/>
        <end position="26"/>
    </location>
</feature>
<evidence type="ECO:0000313" key="2">
    <source>
        <dbReference type="EMBL" id="MXQ87500.1"/>
    </source>
</evidence>
<feature type="region of interest" description="Disordered" evidence="1">
    <location>
        <begin position="1"/>
        <end position="37"/>
    </location>
</feature>
<evidence type="ECO:0000313" key="3">
    <source>
        <dbReference type="Proteomes" id="UP000322234"/>
    </source>
</evidence>
<accession>A0A6B0RC12</accession>
<gene>
    <name evidence="2" type="ORF">E5288_WYG000029</name>
</gene>
<comment type="caution">
    <text evidence="2">The sequence shown here is derived from an EMBL/GenBank/DDBJ whole genome shotgun (WGS) entry which is preliminary data.</text>
</comment>
<protein>
    <submittedName>
        <fullName evidence="2">Uncharacterized protein</fullName>
    </submittedName>
</protein>
<dbReference type="AlphaFoldDB" id="A0A6B0RC12"/>
<feature type="region of interest" description="Disordered" evidence="1">
    <location>
        <begin position="124"/>
        <end position="148"/>
    </location>
</feature>
<dbReference type="Proteomes" id="UP000322234">
    <property type="component" value="Unassembled WGS sequence"/>
</dbReference>
<reference evidence="2" key="1">
    <citation type="submission" date="2019-10" db="EMBL/GenBank/DDBJ databases">
        <title>The sequence and de novo assembly of the wild yak genome.</title>
        <authorList>
            <person name="Liu Y."/>
        </authorList>
    </citation>
    <scope>NUCLEOTIDE SEQUENCE [LARGE SCALE GENOMIC DNA]</scope>
    <source>
        <strain evidence="2">WY2019</strain>
    </source>
</reference>
<feature type="region of interest" description="Disordered" evidence="1">
    <location>
        <begin position="78"/>
        <end position="108"/>
    </location>
</feature>
<feature type="compositionally biased region" description="Polar residues" evidence="1">
    <location>
        <begin position="125"/>
        <end position="148"/>
    </location>
</feature>